<dbReference type="VEuPathDB" id="FungiDB:CPUR_01895"/>
<evidence type="ECO:0000313" key="1">
    <source>
        <dbReference type="EMBL" id="CCE28420.1"/>
    </source>
</evidence>
<protein>
    <submittedName>
        <fullName evidence="1">Uncharacterized protein</fullName>
    </submittedName>
</protein>
<evidence type="ECO:0000313" key="2">
    <source>
        <dbReference type="Proteomes" id="UP000016801"/>
    </source>
</evidence>
<accession>M1W3E1</accession>
<proteinExistence type="predicted"/>
<dbReference type="EMBL" id="CAGA01000008">
    <property type="protein sequence ID" value="CCE28420.1"/>
    <property type="molecule type" value="Genomic_DNA"/>
</dbReference>
<dbReference type="HOGENOM" id="CLU_3430920_0_0_1"/>
<name>M1W3E1_CLAP2</name>
<comment type="caution">
    <text evidence="1">The sequence shown here is derived from an EMBL/GenBank/DDBJ whole genome shotgun (WGS) entry which is preliminary data.</text>
</comment>
<dbReference type="PROSITE" id="PS51257">
    <property type="entry name" value="PROKAR_LIPOPROTEIN"/>
    <property type="match status" value="1"/>
</dbReference>
<reference evidence="1 2" key="1">
    <citation type="journal article" date="2013" name="PLoS Genet.">
        <title>Plant-symbiotic fungi as chemical engineers: Multi-genome analysis of the Clavicipitaceae reveals dynamics of alkaloid loci.</title>
        <authorList>
            <person name="Schardl C.L."/>
            <person name="Young C.A."/>
            <person name="Hesse U."/>
            <person name="Amyotte S.G."/>
            <person name="Andreeva K."/>
            <person name="Calie P.J."/>
            <person name="Fleetwood D.J."/>
            <person name="Haws D.C."/>
            <person name="Moore N."/>
            <person name="Oeser B."/>
            <person name="Panaccione D.G."/>
            <person name="Schweri K.K."/>
            <person name="Voisey C.R."/>
            <person name="Farman M.L."/>
            <person name="Jaromczyk J.W."/>
            <person name="Roe B.A."/>
            <person name="O'Sullivan D.M."/>
            <person name="Scott B."/>
            <person name="Tudzynski P."/>
            <person name="An Z."/>
            <person name="Arnaoudova E.G."/>
            <person name="Bullock C.T."/>
            <person name="Charlton N.D."/>
            <person name="Chen L."/>
            <person name="Cox M."/>
            <person name="Dinkins R.D."/>
            <person name="Florea S."/>
            <person name="Glenn A.E."/>
            <person name="Gordon A."/>
            <person name="Gueldener U."/>
            <person name="Harris D.R."/>
            <person name="Hollin W."/>
            <person name="Jaromczyk J."/>
            <person name="Johnson R.D."/>
            <person name="Khan A.K."/>
            <person name="Leistner E."/>
            <person name="Leuchtmann A."/>
            <person name="Li C."/>
            <person name="Liu J."/>
            <person name="Liu J."/>
            <person name="Liu M."/>
            <person name="Mace W."/>
            <person name="Machado C."/>
            <person name="Nagabhyru P."/>
            <person name="Pan J."/>
            <person name="Schmid J."/>
            <person name="Sugawara K."/>
            <person name="Steiner U."/>
            <person name="Takach J.E."/>
            <person name="Tanaka E."/>
            <person name="Webb J.S."/>
            <person name="Wilson E.V."/>
            <person name="Wiseman J.L."/>
            <person name="Yoshida R."/>
            <person name="Zeng Z."/>
        </authorList>
    </citation>
    <scope>NUCLEOTIDE SEQUENCE [LARGE SCALE GENOMIC DNA]</scope>
    <source>
        <strain evidence="1 2">20.1</strain>
    </source>
</reference>
<keyword evidence="2" id="KW-1185">Reference proteome</keyword>
<organism evidence="1 2">
    <name type="scientific">Claviceps purpurea (strain 20.1)</name>
    <name type="common">Ergot fungus</name>
    <name type="synonym">Sphacelia segetum</name>
    <dbReference type="NCBI Taxonomy" id="1111077"/>
    <lineage>
        <taxon>Eukaryota</taxon>
        <taxon>Fungi</taxon>
        <taxon>Dikarya</taxon>
        <taxon>Ascomycota</taxon>
        <taxon>Pezizomycotina</taxon>
        <taxon>Sordariomycetes</taxon>
        <taxon>Hypocreomycetidae</taxon>
        <taxon>Hypocreales</taxon>
        <taxon>Clavicipitaceae</taxon>
        <taxon>Claviceps</taxon>
    </lineage>
</organism>
<dbReference type="Proteomes" id="UP000016801">
    <property type="component" value="Unassembled WGS sequence"/>
</dbReference>
<dbReference type="AlphaFoldDB" id="M1W3E1"/>
<sequence length="18" mass="1912">MPSRLPAVINFGGSCEFS</sequence>
<gene>
    <name evidence="1" type="ORF">CPUR_01895</name>
</gene>